<name>A0A1G9XXI3_9FIRM</name>
<dbReference type="InterPro" id="IPR021109">
    <property type="entry name" value="Peptidase_aspartic_dom_sf"/>
</dbReference>
<gene>
    <name evidence="2" type="ORF">SAMN04488502_11063</name>
</gene>
<dbReference type="Gene3D" id="2.40.70.10">
    <property type="entry name" value="Acid Proteases"/>
    <property type="match status" value="1"/>
</dbReference>
<reference evidence="2 3" key="1">
    <citation type="submission" date="2016-10" db="EMBL/GenBank/DDBJ databases">
        <authorList>
            <person name="de Groot N.N."/>
        </authorList>
    </citation>
    <scope>NUCLEOTIDE SEQUENCE [LARGE SCALE GENOMIC DNA]</scope>
    <source>
        <strain evidence="2 3">DSM 1736</strain>
    </source>
</reference>
<sequence>MYKCFIVLILIILSSSTALAKTIHIPLHNNDYGIPTLSLNMMGSPQLFVLDLGSREGLHLPRRLMEALPDLKVAEQQRKSLDLAGEIRYENQFILERLNVNGMVFTAIPGVELHPWGLSLGNREDEPDDQDLPVIGLGFFQQHTVTIDYKNNLLTIEDTPALATITNDPGWIRLPFRLTQEGLAVDLVNGNSSYSMVLDTGASFSIVKAQKFSEAVETVSANRVHPGLDSSFKALELNLVQNDHRIAQFYAAFIEDLPPEFEADGLLGNNFFQQFMVRIDLPSEILMIKKNPQ</sequence>
<keyword evidence="3" id="KW-1185">Reference proteome</keyword>
<evidence type="ECO:0000313" key="3">
    <source>
        <dbReference type="Proteomes" id="UP000214880"/>
    </source>
</evidence>
<dbReference type="SUPFAM" id="SSF50630">
    <property type="entry name" value="Acid proteases"/>
    <property type="match status" value="1"/>
</dbReference>
<feature type="signal peptide" evidence="1">
    <location>
        <begin position="1"/>
        <end position="20"/>
    </location>
</feature>
<dbReference type="EMBL" id="FNHB01000010">
    <property type="protein sequence ID" value="SDN00885.1"/>
    <property type="molecule type" value="Genomic_DNA"/>
</dbReference>
<evidence type="ECO:0008006" key="4">
    <source>
        <dbReference type="Google" id="ProtNLM"/>
    </source>
</evidence>
<keyword evidence="1" id="KW-0732">Signal</keyword>
<evidence type="ECO:0000313" key="2">
    <source>
        <dbReference type="EMBL" id="SDN00885.1"/>
    </source>
</evidence>
<dbReference type="RefSeq" id="WP_139164517.1">
    <property type="nucleotide sequence ID" value="NZ_FNHB01000010.1"/>
</dbReference>
<feature type="chain" id="PRO_5011615436" description="Aspartyl protease" evidence="1">
    <location>
        <begin position="21"/>
        <end position="293"/>
    </location>
</feature>
<dbReference type="AlphaFoldDB" id="A0A1G9XXI3"/>
<organism evidence="2 3">
    <name type="scientific">Dendrosporobacter quercicolus</name>
    <dbReference type="NCBI Taxonomy" id="146817"/>
    <lineage>
        <taxon>Bacteria</taxon>
        <taxon>Bacillati</taxon>
        <taxon>Bacillota</taxon>
        <taxon>Negativicutes</taxon>
        <taxon>Selenomonadales</taxon>
        <taxon>Sporomusaceae</taxon>
        <taxon>Dendrosporobacter</taxon>
    </lineage>
</organism>
<dbReference type="Proteomes" id="UP000214880">
    <property type="component" value="Unassembled WGS sequence"/>
</dbReference>
<accession>A0A1G9XXI3</accession>
<dbReference type="STRING" id="146817.SAMN04488502_11063"/>
<proteinExistence type="predicted"/>
<dbReference type="OrthoDB" id="8612318at2"/>
<evidence type="ECO:0000256" key="1">
    <source>
        <dbReference type="SAM" id="SignalP"/>
    </source>
</evidence>
<protein>
    <recommendedName>
        <fullName evidence="4">Aspartyl protease</fullName>
    </recommendedName>
</protein>